<evidence type="ECO:0000313" key="2">
    <source>
        <dbReference type="Proteomes" id="UP000727407"/>
    </source>
</evidence>
<dbReference type="Proteomes" id="UP000727407">
    <property type="component" value="Unassembled WGS sequence"/>
</dbReference>
<gene>
    <name evidence="1" type="ORF">DAT39_023099</name>
</gene>
<keyword evidence="2" id="KW-1185">Reference proteome</keyword>
<dbReference type="AlphaFoldDB" id="A0A8J4TSX0"/>
<protein>
    <submittedName>
        <fullName evidence="1">Uncharacterized protein</fullName>
    </submittedName>
</protein>
<organism evidence="1 2">
    <name type="scientific">Clarias magur</name>
    <name type="common">Asian catfish</name>
    <name type="synonym">Macropteronotus magur</name>
    <dbReference type="NCBI Taxonomy" id="1594786"/>
    <lineage>
        <taxon>Eukaryota</taxon>
        <taxon>Metazoa</taxon>
        <taxon>Chordata</taxon>
        <taxon>Craniata</taxon>
        <taxon>Vertebrata</taxon>
        <taxon>Euteleostomi</taxon>
        <taxon>Actinopterygii</taxon>
        <taxon>Neopterygii</taxon>
        <taxon>Teleostei</taxon>
        <taxon>Ostariophysi</taxon>
        <taxon>Siluriformes</taxon>
        <taxon>Clariidae</taxon>
        <taxon>Clarias</taxon>
    </lineage>
</organism>
<comment type="caution">
    <text evidence="1">The sequence shown here is derived from an EMBL/GenBank/DDBJ whole genome shotgun (WGS) entry which is preliminary data.</text>
</comment>
<reference evidence="1" key="1">
    <citation type="submission" date="2020-07" db="EMBL/GenBank/DDBJ databases">
        <title>Clarias magur genome sequencing, assembly and annotation.</title>
        <authorList>
            <person name="Kushwaha B."/>
            <person name="Kumar R."/>
            <person name="Das P."/>
            <person name="Joshi C.G."/>
            <person name="Kumar D."/>
            <person name="Nagpure N.S."/>
            <person name="Pandey M."/>
            <person name="Agarwal S."/>
            <person name="Srivastava S."/>
            <person name="Singh M."/>
            <person name="Sahoo L."/>
            <person name="Jayasankar P."/>
            <person name="Meher P.K."/>
            <person name="Koringa P.G."/>
            <person name="Iquebal M.A."/>
            <person name="Das S.P."/>
            <person name="Bit A."/>
            <person name="Patnaik S."/>
            <person name="Patel N."/>
            <person name="Shah T.M."/>
            <person name="Hinsu A."/>
            <person name="Jena J.K."/>
        </authorList>
    </citation>
    <scope>NUCLEOTIDE SEQUENCE</scope>
    <source>
        <strain evidence="1">CIFAMagur01</strain>
        <tissue evidence="1">Testis</tissue>
    </source>
</reference>
<proteinExistence type="predicted"/>
<dbReference type="EMBL" id="QNUK01001424">
    <property type="protein sequence ID" value="KAF5881816.1"/>
    <property type="molecule type" value="Genomic_DNA"/>
</dbReference>
<sequence>FLNSWILCSAGCSRVLRGAAWDLDRRAVGDAVLQEVFSLVDWTDQTGHHGGEREHLPLSLSMEDGCSWHLKEQTSTTRYTGP</sequence>
<evidence type="ECO:0000313" key="1">
    <source>
        <dbReference type="EMBL" id="KAF5881816.1"/>
    </source>
</evidence>
<feature type="non-terminal residue" evidence="1">
    <location>
        <position position="1"/>
    </location>
</feature>
<name>A0A8J4TSX0_CLAMG</name>
<accession>A0A8J4TSX0</accession>
<feature type="non-terminal residue" evidence="1">
    <location>
        <position position="82"/>
    </location>
</feature>